<dbReference type="InterPro" id="IPR029069">
    <property type="entry name" value="HotDog_dom_sf"/>
</dbReference>
<accession>A0A7T2LM04</accession>
<dbReference type="KEGG" id="sflv:IC614_12225"/>
<keyword evidence="4" id="KW-1185">Reference proteome</keyword>
<evidence type="ECO:0000313" key="4">
    <source>
        <dbReference type="Proteomes" id="UP000594873"/>
    </source>
</evidence>
<dbReference type="EMBL" id="CP065592">
    <property type="protein sequence ID" value="QPQ55046.1"/>
    <property type="molecule type" value="Genomic_DNA"/>
</dbReference>
<proteinExistence type="predicted"/>
<dbReference type="InterPro" id="IPR003736">
    <property type="entry name" value="PAAI_dom"/>
</dbReference>
<feature type="domain" description="Thioesterase" evidence="2">
    <location>
        <begin position="39"/>
        <end position="115"/>
    </location>
</feature>
<dbReference type="GO" id="GO:0016289">
    <property type="term" value="F:acyl-CoA hydrolase activity"/>
    <property type="evidence" value="ECO:0007669"/>
    <property type="project" value="UniProtKB-ARBA"/>
</dbReference>
<dbReference type="CDD" id="cd03443">
    <property type="entry name" value="PaaI_thioesterase"/>
    <property type="match status" value="1"/>
</dbReference>
<gene>
    <name evidence="3" type="ORF">IC614_12225</name>
</gene>
<name>A0A7T2LM04_9SPHN</name>
<dbReference type="Proteomes" id="UP000594873">
    <property type="component" value="Chromosome"/>
</dbReference>
<dbReference type="InterPro" id="IPR006683">
    <property type="entry name" value="Thioestr_dom"/>
</dbReference>
<protein>
    <submittedName>
        <fullName evidence="3">PaaI family thioesterase</fullName>
    </submittedName>
</protein>
<dbReference type="Gene3D" id="3.10.129.10">
    <property type="entry name" value="Hotdog Thioesterase"/>
    <property type="match status" value="1"/>
</dbReference>
<evidence type="ECO:0000259" key="2">
    <source>
        <dbReference type="Pfam" id="PF03061"/>
    </source>
</evidence>
<reference evidence="3 4" key="1">
    <citation type="submission" date="2020-11" db="EMBL/GenBank/DDBJ databases">
        <title>Genome seq and assembly of Sphingosinicella sp.</title>
        <authorList>
            <person name="Chhetri G."/>
        </authorList>
    </citation>
    <scope>NUCLEOTIDE SEQUENCE [LARGE SCALE GENOMIC DNA]</scope>
    <source>
        <strain evidence="3 4">UDD2</strain>
    </source>
</reference>
<dbReference type="RefSeq" id="WP_200971722.1">
    <property type="nucleotide sequence ID" value="NZ_CP065592.1"/>
</dbReference>
<dbReference type="NCBIfam" id="TIGR00369">
    <property type="entry name" value="unchar_dom_1"/>
    <property type="match status" value="1"/>
</dbReference>
<evidence type="ECO:0000313" key="3">
    <source>
        <dbReference type="EMBL" id="QPQ55046.1"/>
    </source>
</evidence>
<dbReference type="Pfam" id="PF03061">
    <property type="entry name" value="4HBT"/>
    <property type="match status" value="1"/>
</dbReference>
<organism evidence="3 4">
    <name type="scientific">Allosphingosinicella flava</name>
    <dbReference type="NCBI Taxonomy" id="2771430"/>
    <lineage>
        <taxon>Bacteria</taxon>
        <taxon>Pseudomonadati</taxon>
        <taxon>Pseudomonadota</taxon>
        <taxon>Alphaproteobacteria</taxon>
        <taxon>Sphingomonadales</taxon>
        <taxon>Sphingomonadaceae</taxon>
        <taxon>Allosphingosinicella</taxon>
    </lineage>
</organism>
<dbReference type="SUPFAM" id="SSF54637">
    <property type="entry name" value="Thioesterase/thiol ester dehydrase-isomerase"/>
    <property type="match status" value="1"/>
</dbReference>
<dbReference type="AlphaFoldDB" id="A0A7T2LM04"/>
<sequence length="129" mass="14125">MVKQLPPYARLLDLRTERNAEGILLWIMPFHDAVVGRPGFLHGGAIAGLLEFAALGTLYDQLGDEAEVRAKPINVNVDFVRGGIEHDTYASATVTRLGTRVASVEAHAWQKDRAKPIASAHMNLLLKRG</sequence>
<evidence type="ECO:0000256" key="1">
    <source>
        <dbReference type="ARBA" id="ARBA00022801"/>
    </source>
</evidence>
<keyword evidence="1" id="KW-0378">Hydrolase</keyword>